<evidence type="ECO:0000256" key="1">
    <source>
        <dbReference type="ARBA" id="ARBA00000085"/>
    </source>
</evidence>
<dbReference type="SMART" id="SM00091">
    <property type="entry name" value="PAS"/>
    <property type="match status" value="1"/>
</dbReference>
<keyword evidence="10" id="KW-0812">Transmembrane</keyword>
<evidence type="ECO:0000256" key="4">
    <source>
        <dbReference type="ARBA" id="ARBA00022679"/>
    </source>
</evidence>
<dbReference type="InterPro" id="IPR000700">
    <property type="entry name" value="PAS-assoc_C"/>
</dbReference>
<dbReference type="Pfam" id="PF00072">
    <property type="entry name" value="Response_reg"/>
    <property type="match status" value="1"/>
</dbReference>
<feature type="modified residue" description="4-aspartylphosphate" evidence="9">
    <location>
        <position position="929"/>
    </location>
</feature>
<dbReference type="EC" id="2.7.13.3" evidence="2"/>
<dbReference type="SMART" id="SM00065">
    <property type="entry name" value="GAF"/>
    <property type="match status" value="1"/>
</dbReference>
<dbReference type="PROSITE" id="PS50109">
    <property type="entry name" value="HIS_KIN"/>
    <property type="match status" value="1"/>
</dbReference>
<feature type="domain" description="Response regulatory" evidence="12">
    <location>
        <begin position="880"/>
        <end position="999"/>
    </location>
</feature>
<dbReference type="PRINTS" id="PR00344">
    <property type="entry name" value="BCTRLSENSOR"/>
</dbReference>
<evidence type="ECO:0000313" key="16">
    <source>
        <dbReference type="Proteomes" id="UP000187526"/>
    </source>
</evidence>
<dbReference type="SUPFAM" id="SSF55781">
    <property type="entry name" value="GAF domain-like"/>
    <property type="match status" value="1"/>
</dbReference>
<accession>A0A1R1I4D5</accession>
<dbReference type="Pfam" id="PF00512">
    <property type="entry name" value="HisKA"/>
    <property type="match status" value="1"/>
</dbReference>
<feature type="domain" description="PAS" evidence="13">
    <location>
        <begin position="325"/>
        <end position="371"/>
    </location>
</feature>
<dbReference type="InterPro" id="IPR029016">
    <property type="entry name" value="GAF-like_dom_sf"/>
</dbReference>
<evidence type="ECO:0000256" key="9">
    <source>
        <dbReference type="PROSITE-ProRule" id="PRU00169"/>
    </source>
</evidence>
<dbReference type="GO" id="GO:0005524">
    <property type="term" value="F:ATP binding"/>
    <property type="evidence" value="ECO:0007669"/>
    <property type="project" value="UniProtKB-KW"/>
</dbReference>
<dbReference type="InterPro" id="IPR004358">
    <property type="entry name" value="Sig_transdc_His_kin-like_C"/>
</dbReference>
<dbReference type="Gene3D" id="3.30.450.20">
    <property type="entry name" value="PAS domain"/>
    <property type="match status" value="2"/>
</dbReference>
<keyword evidence="8" id="KW-0902">Two-component regulatory system</keyword>
<dbReference type="InterPro" id="IPR001610">
    <property type="entry name" value="PAC"/>
</dbReference>
<keyword evidence="10" id="KW-0472">Membrane</keyword>
<dbReference type="CDD" id="cd00082">
    <property type="entry name" value="HisKA"/>
    <property type="match status" value="1"/>
</dbReference>
<dbReference type="PROSITE" id="PS50110">
    <property type="entry name" value="RESPONSE_REGULATORY"/>
    <property type="match status" value="1"/>
</dbReference>
<keyword evidence="7" id="KW-0067">ATP-binding</keyword>
<dbReference type="SUPFAM" id="SSF52172">
    <property type="entry name" value="CheY-like"/>
    <property type="match status" value="1"/>
</dbReference>
<feature type="domain" description="Histidine kinase" evidence="11">
    <location>
        <begin position="635"/>
        <end position="858"/>
    </location>
</feature>
<dbReference type="AlphaFoldDB" id="A0A1R1I4D5"/>
<sequence length="1005" mass="110768">MLTRLMIGLQIVLVVTVLAGSLTHVLRLRQEALDSHLDNARAHVRVFEEQLTQTLTLADLTLQGLPELLETPSANIDRTSQQMERMLRRLLFLRSLSIADESGRILASSNPDNIGRHVDSRGFQPPREGDAVAAFLRLGTPWLGRDLADGTPTTSRAPIPPDSPSFFPIVREIDIDGRRLQFIATLNPDYFINHFSHHVSTAMTLVEILDYQGIVMLSSRDDLMPGSRHLEGSRLQAMREVEIGSFTDDRERDRPMLTAYRASRNYPLFVLVHVDRDLALARWQTEARDTLVLAGLALFVIVALSTLLIRRIRRGLIDQARLHHERQLAAQVFENSTSGILVTDAERRILAVNPQLERVSGYNAGELLGETPAIFASGRHAPDFYRKMWESLERHDIWRGDIVNRRKDGRLIEEWLTISVVRDSTNRLINYLGVFEDITEQRLQALRLKRQMAALRALNEIATVTGLSPRETLRHALKLASEHLHLEYGIISHVDQESGIYRIEVQVSPENTLQDQQEFPLGNTFCSEIVKRDALFQLVNTGESEFRDHPCFRDFRLASYLGVPIRVDDALYGTINFSSHASRDHDFDPSDIEFIQLLARWAGGLMERMRAVEQLDKARAAAESASIAKGNFLANMSHEIRTPMNGVIGMAELLLATPLTAEQRDYAETIRHSADGLLGLINDVLDFSKVEAGKLQVEAIPFAPADVLHDTLALLGHSATLKDIALSGNIAPELPPRLIGDPGRLRQVLINLVGNAVKFTSSGSVRVEFGCRPAANPALATWLQVRVSDTGIGMAPTVVASLFSPFFQGDASTTRQFGGTGLGLSICKRLIELMGGTIEVSSTPGQGSVFQFELPLAVDHSLPVATARAPDDAPLRAGIRVLLVEDNPVNQKVAAALLGKLGCQLVVAGNGAEALEQLAAESFDVVLMDCQMPVMDGFEATRRLRAGDAGTTMQQVPVIAMTANAMQGDREECLACGMDDYLAKPVSNAALKQALAHWSGKTGSH</sequence>
<dbReference type="SMART" id="SM00387">
    <property type="entry name" value="HATPase_c"/>
    <property type="match status" value="1"/>
</dbReference>
<evidence type="ECO:0000256" key="10">
    <source>
        <dbReference type="SAM" id="Phobius"/>
    </source>
</evidence>
<dbReference type="Pfam" id="PF13426">
    <property type="entry name" value="PAS_9"/>
    <property type="match status" value="1"/>
</dbReference>
<dbReference type="Gene3D" id="3.40.50.2300">
    <property type="match status" value="1"/>
</dbReference>
<evidence type="ECO:0000256" key="6">
    <source>
        <dbReference type="ARBA" id="ARBA00022777"/>
    </source>
</evidence>
<dbReference type="Gene3D" id="3.30.450.40">
    <property type="match status" value="1"/>
</dbReference>
<dbReference type="STRING" id="418702.BJN45_09015"/>
<dbReference type="InterPro" id="IPR000014">
    <property type="entry name" value="PAS"/>
</dbReference>
<keyword evidence="5" id="KW-0547">Nucleotide-binding</keyword>
<feature type="domain" description="PAC" evidence="14">
    <location>
        <begin position="398"/>
        <end position="450"/>
    </location>
</feature>
<keyword evidence="3 9" id="KW-0597">Phosphoprotein</keyword>
<dbReference type="SUPFAM" id="SSF47384">
    <property type="entry name" value="Homodimeric domain of signal transducing histidine kinase"/>
    <property type="match status" value="1"/>
</dbReference>
<evidence type="ECO:0000256" key="7">
    <source>
        <dbReference type="ARBA" id="ARBA00022840"/>
    </source>
</evidence>
<keyword evidence="10" id="KW-1133">Transmembrane helix</keyword>
<evidence type="ECO:0000256" key="3">
    <source>
        <dbReference type="ARBA" id="ARBA00022553"/>
    </source>
</evidence>
<dbReference type="SUPFAM" id="SSF55874">
    <property type="entry name" value="ATPase domain of HSP90 chaperone/DNA topoisomerase II/histidine kinase"/>
    <property type="match status" value="1"/>
</dbReference>
<proteinExistence type="predicted"/>
<comment type="catalytic activity">
    <reaction evidence="1">
        <text>ATP + protein L-histidine = ADP + protein N-phospho-L-histidine.</text>
        <dbReference type="EC" id="2.7.13.3"/>
    </reaction>
</comment>
<dbReference type="PANTHER" id="PTHR45339">
    <property type="entry name" value="HYBRID SIGNAL TRANSDUCTION HISTIDINE KINASE J"/>
    <property type="match status" value="1"/>
</dbReference>
<evidence type="ECO:0000256" key="5">
    <source>
        <dbReference type="ARBA" id="ARBA00022741"/>
    </source>
</evidence>
<dbReference type="SUPFAM" id="SSF55785">
    <property type="entry name" value="PYP-like sensor domain (PAS domain)"/>
    <property type="match status" value="1"/>
</dbReference>
<name>A0A1R1I4D5_9RHOO</name>
<evidence type="ECO:0000313" key="15">
    <source>
        <dbReference type="EMBL" id="OMG53577.1"/>
    </source>
</evidence>
<dbReference type="GO" id="GO:0000155">
    <property type="term" value="F:phosphorelay sensor kinase activity"/>
    <property type="evidence" value="ECO:0007669"/>
    <property type="project" value="InterPro"/>
</dbReference>
<dbReference type="FunFam" id="1.10.287.130:FF:000002">
    <property type="entry name" value="Two-component osmosensing histidine kinase"/>
    <property type="match status" value="1"/>
</dbReference>
<dbReference type="FunFam" id="3.30.565.10:FF:000078">
    <property type="entry name" value="Two-component sensor histidine kinase"/>
    <property type="match status" value="1"/>
</dbReference>
<gene>
    <name evidence="15" type="ORF">BJN45_09015</name>
</gene>
<dbReference type="SMART" id="SM00086">
    <property type="entry name" value="PAC"/>
    <property type="match status" value="1"/>
</dbReference>
<dbReference type="EMBL" id="MTHD01000003">
    <property type="protein sequence ID" value="OMG53577.1"/>
    <property type="molecule type" value="Genomic_DNA"/>
</dbReference>
<dbReference type="InterPro" id="IPR005467">
    <property type="entry name" value="His_kinase_dom"/>
</dbReference>
<dbReference type="InterPro" id="IPR035965">
    <property type="entry name" value="PAS-like_dom_sf"/>
</dbReference>
<dbReference type="NCBIfam" id="TIGR00229">
    <property type="entry name" value="sensory_box"/>
    <property type="match status" value="1"/>
</dbReference>
<dbReference type="InterPro" id="IPR011006">
    <property type="entry name" value="CheY-like_superfamily"/>
</dbReference>
<keyword evidence="6" id="KW-0418">Kinase</keyword>
<comment type="caution">
    <text evidence="15">The sequence shown here is derived from an EMBL/GenBank/DDBJ whole genome shotgun (WGS) entry which is preliminary data.</text>
</comment>
<reference evidence="15 16" key="1">
    <citation type="submission" date="2016-10" db="EMBL/GenBank/DDBJ databases">
        <title>Alkaliphiles isolated from bioreactors.</title>
        <authorList>
            <person name="Salah Z."/>
            <person name="Rout S.P."/>
            <person name="Humphreys P.N."/>
        </authorList>
    </citation>
    <scope>NUCLEOTIDE SEQUENCE [LARGE SCALE GENOMIC DNA]</scope>
    <source>
        <strain evidence="15 16">ZS02</strain>
    </source>
</reference>
<evidence type="ECO:0000256" key="2">
    <source>
        <dbReference type="ARBA" id="ARBA00012438"/>
    </source>
</evidence>
<dbReference type="SMART" id="SM00448">
    <property type="entry name" value="REC"/>
    <property type="match status" value="1"/>
</dbReference>
<dbReference type="PANTHER" id="PTHR45339:SF1">
    <property type="entry name" value="HYBRID SIGNAL TRANSDUCTION HISTIDINE KINASE J"/>
    <property type="match status" value="1"/>
</dbReference>
<dbReference type="CDD" id="cd00130">
    <property type="entry name" value="PAS"/>
    <property type="match status" value="1"/>
</dbReference>
<evidence type="ECO:0000259" key="12">
    <source>
        <dbReference type="PROSITE" id="PS50110"/>
    </source>
</evidence>
<dbReference type="CDD" id="cd16922">
    <property type="entry name" value="HATPase_EvgS-ArcB-TorS-like"/>
    <property type="match status" value="1"/>
</dbReference>
<dbReference type="Pfam" id="PF01590">
    <property type="entry name" value="GAF"/>
    <property type="match status" value="1"/>
</dbReference>
<dbReference type="InterPro" id="IPR001789">
    <property type="entry name" value="Sig_transdc_resp-reg_receiver"/>
</dbReference>
<dbReference type="InterPro" id="IPR036890">
    <property type="entry name" value="HATPase_C_sf"/>
</dbReference>
<protein>
    <recommendedName>
        <fullName evidence="2">histidine kinase</fullName>
        <ecNumber evidence="2">2.7.13.3</ecNumber>
    </recommendedName>
</protein>
<organism evidence="15 16">
    <name type="scientific">Azonexus hydrophilus</name>
    <dbReference type="NCBI Taxonomy" id="418702"/>
    <lineage>
        <taxon>Bacteria</taxon>
        <taxon>Pseudomonadati</taxon>
        <taxon>Pseudomonadota</taxon>
        <taxon>Betaproteobacteria</taxon>
        <taxon>Rhodocyclales</taxon>
        <taxon>Azonexaceae</taxon>
        <taxon>Azonexus</taxon>
    </lineage>
</organism>
<dbReference type="InterPro" id="IPR003661">
    <property type="entry name" value="HisK_dim/P_dom"/>
</dbReference>
<evidence type="ECO:0000259" key="13">
    <source>
        <dbReference type="PROSITE" id="PS50112"/>
    </source>
</evidence>
<keyword evidence="16" id="KW-1185">Reference proteome</keyword>
<dbReference type="RefSeq" id="WP_076094393.1">
    <property type="nucleotide sequence ID" value="NZ_MTHD01000003.1"/>
</dbReference>
<dbReference type="InterPro" id="IPR036097">
    <property type="entry name" value="HisK_dim/P_sf"/>
</dbReference>
<dbReference type="OrthoDB" id="9810730at2"/>
<dbReference type="InterPro" id="IPR003594">
    <property type="entry name" value="HATPase_dom"/>
</dbReference>
<dbReference type="PROSITE" id="PS50113">
    <property type="entry name" value="PAC"/>
    <property type="match status" value="1"/>
</dbReference>
<dbReference type="CDD" id="cd17546">
    <property type="entry name" value="REC_hyHK_CKI1_RcsC-like"/>
    <property type="match status" value="1"/>
</dbReference>
<dbReference type="Proteomes" id="UP000187526">
    <property type="component" value="Unassembled WGS sequence"/>
</dbReference>
<dbReference type="Gene3D" id="3.30.565.10">
    <property type="entry name" value="Histidine kinase-like ATPase, C-terminal domain"/>
    <property type="match status" value="1"/>
</dbReference>
<dbReference type="PROSITE" id="PS50112">
    <property type="entry name" value="PAS"/>
    <property type="match status" value="1"/>
</dbReference>
<dbReference type="SMART" id="SM00388">
    <property type="entry name" value="HisKA"/>
    <property type="match status" value="1"/>
</dbReference>
<dbReference type="Pfam" id="PF02518">
    <property type="entry name" value="HATPase_c"/>
    <property type="match status" value="1"/>
</dbReference>
<feature type="transmembrane region" description="Helical" evidence="10">
    <location>
        <begin position="291"/>
        <end position="309"/>
    </location>
</feature>
<evidence type="ECO:0000259" key="11">
    <source>
        <dbReference type="PROSITE" id="PS50109"/>
    </source>
</evidence>
<dbReference type="Gene3D" id="1.10.287.130">
    <property type="match status" value="1"/>
</dbReference>
<evidence type="ECO:0000256" key="8">
    <source>
        <dbReference type="ARBA" id="ARBA00023012"/>
    </source>
</evidence>
<evidence type="ECO:0000259" key="14">
    <source>
        <dbReference type="PROSITE" id="PS50113"/>
    </source>
</evidence>
<dbReference type="InterPro" id="IPR003018">
    <property type="entry name" value="GAF"/>
</dbReference>
<keyword evidence="4" id="KW-0808">Transferase</keyword>